<evidence type="ECO:0000256" key="31">
    <source>
        <dbReference type="SAM" id="MobiDB-lite"/>
    </source>
</evidence>
<dbReference type="CDD" id="cd08001">
    <property type="entry name" value="WGR_PARP1_like"/>
    <property type="match status" value="1"/>
</dbReference>
<evidence type="ECO:0000256" key="22">
    <source>
        <dbReference type="ARBA" id="ARBA00023242"/>
    </source>
</evidence>
<evidence type="ECO:0000256" key="21">
    <source>
        <dbReference type="ARBA" id="ARBA00023163"/>
    </source>
</evidence>
<keyword evidence="4" id="KW-0158">Chromosome</keyword>
<evidence type="ECO:0000256" key="14">
    <source>
        <dbReference type="ARBA" id="ARBA00022765"/>
    </source>
</evidence>
<keyword evidence="14" id="KW-0013">ADP-ribosylation</keyword>
<comment type="catalytic activity">
    <reaction evidence="27">
        <text>L-histidyl-[protein] + NAD(+) = N(tele)-(ADP-D-ribosyl)-L-histidyl-[protein] + nicotinamide + H(+)</text>
        <dbReference type="Rhea" id="RHEA:72071"/>
        <dbReference type="Rhea" id="RHEA-COMP:9745"/>
        <dbReference type="Rhea" id="RHEA-COMP:18085"/>
        <dbReference type="ChEBI" id="CHEBI:15378"/>
        <dbReference type="ChEBI" id="CHEBI:17154"/>
        <dbReference type="ChEBI" id="CHEBI:29979"/>
        <dbReference type="ChEBI" id="CHEBI:57540"/>
        <dbReference type="ChEBI" id="CHEBI:191398"/>
    </reaction>
    <physiologicalReaction direction="left-to-right" evidence="27">
        <dbReference type="Rhea" id="RHEA:72072"/>
    </physiologicalReaction>
</comment>
<evidence type="ECO:0000256" key="24">
    <source>
        <dbReference type="ARBA" id="ARBA00024164"/>
    </source>
</evidence>
<evidence type="ECO:0000256" key="18">
    <source>
        <dbReference type="ARBA" id="ARBA00023015"/>
    </source>
</evidence>
<feature type="domain" description="PARP-type" evidence="32">
    <location>
        <begin position="4"/>
        <end position="93"/>
    </location>
</feature>
<dbReference type="Gene3D" id="1.20.142.10">
    <property type="entry name" value="Poly(ADP-ribose) polymerase, regulatory domain"/>
    <property type="match status" value="1"/>
</dbReference>
<protein>
    <recommendedName>
        <fullName evidence="30">Poly [ADP-ribose] polymerase</fullName>
        <shortName evidence="30">PARP</shortName>
        <ecNumber evidence="30">2.4.2.-</ecNumber>
    </recommendedName>
</protein>
<dbReference type="PROSITE" id="PS51977">
    <property type="entry name" value="WGR"/>
    <property type="match status" value="1"/>
</dbReference>
<dbReference type="SMART" id="SM01336">
    <property type="entry name" value="zf-PARP"/>
    <property type="match status" value="1"/>
</dbReference>
<accession>A0ABM1TM77</accession>
<evidence type="ECO:0000256" key="17">
    <source>
        <dbReference type="ARBA" id="ARBA00022859"/>
    </source>
</evidence>
<dbReference type="SUPFAM" id="SSF142921">
    <property type="entry name" value="WGR domain-like"/>
    <property type="match status" value="1"/>
</dbReference>
<evidence type="ECO:0000256" key="27">
    <source>
        <dbReference type="ARBA" id="ARBA00048241"/>
    </source>
</evidence>
<feature type="region of interest" description="Disordered" evidence="31">
    <location>
        <begin position="92"/>
        <end position="115"/>
    </location>
</feature>
<evidence type="ECO:0000256" key="23">
    <source>
        <dbReference type="ARBA" id="ARBA00024159"/>
    </source>
</evidence>
<sequence>MKDFSTEYAKSNRSTCRGCESKIEKGEVRVSKKDYESQRSKMYGPQPMWYHVDCFVENREKLEFYESAEKIPGFRTLGVEDQKSLKEKLKKVNGKRKGDTVDGPVKKQKTTSKEEKKLKVQNEQLYKYHDMLKMHLSKKQLQELLEYNQQKVPSGTSKLLSALSDCMVFGALEPCEECEGGQLTFHEDGYHCTGNVTGWTKCAFVTKTPNRKPFKIPKQYLEDFDFLKNYKYEKRNRLFPTQKEGPSKPSTSKVDSSRPLEGMKLAVVGKLPLSKDEITTKVEKLGGKLVTKIDKSVACVISSKDEVKNNNKKLQTAKEADVHVVSIDFLDAVQKGGGTLVIQQCSIASWGGNPEDRIADPVKSTKSSEEKYFTKSLPAKVKMKVKGGAAVDPDSGLEDKAHVLEENKNIYNAVLGMVDITRGTNSFYKLQVLESDKISSYWVFRAWGRVGTTIGGNKLEKFPTKLDAILEFKRLYEEKTGNVWEQRENFVKHPNKFYPLEIDYGQDEEDLQIHLKPGSRSKLPEPVQELICMIFDVEKMKKAMVEFEIDMKKMPLGKLSKRQIESAYSVLTELQELIKTKGSQTMFLDASNRFYTLIPHDFGMKKPPLLDKEEIIKNKLEMLDSLLEIEVAYNLLKDASSDSSKDPIDVHYEQLKTKIEVLDKECDEFKMLETYVSNTHAETHNTYTLDVMEVFKVNRQGEAKRYKPFKKLHNRKLLWHGSRVTNYVGILSQGLRIAPPEAPVTGYMFGKGIYFADMVSKSANYCHTNKNNPEGLMMVCEVALGNMYEKTQAEMIKKLPQNKHSTKGLGRTEPDPQALITTPDGTEVPLGKPVSAAVPNTSLLYNEYIVYDTAQVNIKYLLKLKFNWKY</sequence>
<dbReference type="CDD" id="cd17747">
    <property type="entry name" value="BRCT_PARP1"/>
    <property type="match status" value="1"/>
</dbReference>
<dbReference type="Pfam" id="PF21728">
    <property type="entry name" value="PADR1_N"/>
    <property type="match status" value="1"/>
</dbReference>
<keyword evidence="16" id="KW-0862">Zinc</keyword>
<comment type="catalytic activity">
    <reaction evidence="23">
        <text>L-glutamyl-[protein] + NAD(+) = 5-O-(ADP-D-ribosyl)-L-glutamyl-[protein] + nicotinamide</text>
        <dbReference type="Rhea" id="RHEA:58224"/>
        <dbReference type="Rhea" id="RHEA-COMP:10208"/>
        <dbReference type="Rhea" id="RHEA-COMP:15089"/>
        <dbReference type="ChEBI" id="CHEBI:17154"/>
        <dbReference type="ChEBI" id="CHEBI:29973"/>
        <dbReference type="ChEBI" id="CHEBI:57540"/>
        <dbReference type="ChEBI" id="CHEBI:142540"/>
    </reaction>
    <physiologicalReaction direction="left-to-right" evidence="23">
        <dbReference type="Rhea" id="RHEA:58225"/>
    </physiologicalReaction>
</comment>
<dbReference type="InterPro" id="IPR036957">
    <property type="entry name" value="Znf_PARP_sf"/>
</dbReference>
<evidence type="ECO:0000256" key="16">
    <source>
        <dbReference type="ARBA" id="ARBA00022833"/>
    </source>
</evidence>
<dbReference type="SMART" id="SM00292">
    <property type="entry name" value="BRCT"/>
    <property type="match status" value="1"/>
</dbReference>
<evidence type="ECO:0000256" key="7">
    <source>
        <dbReference type="ARBA" id="ARBA00022533"/>
    </source>
</evidence>
<dbReference type="InterPro" id="IPR008893">
    <property type="entry name" value="WGR_domain"/>
</dbReference>
<keyword evidence="18" id="KW-0805">Transcription regulation</keyword>
<dbReference type="InterPro" id="IPR050800">
    <property type="entry name" value="ARTD/PARP"/>
</dbReference>
<evidence type="ECO:0000313" key="38">
    <source>
        <dbReference type="RefSeq" id="XP_022256983.1"/>
    </source>
</evidence>
<dbReference type="InterPro" id="IPR036930">
    <property type="entry name" value="WGR_dom_sf"/>
</dbReference>
<dbReference type="Proteomes" id="UP000694941">
    <property type="component" value="Unplaced"/>
</dbReference>
<dbReference type="SUPFAM" id="SSF52113">
    <property type="entry name" value="BRCT domain"/>
    <property type="match status" value="1"/>
</dbReference>
<dbReference type="PROSITE" id="PS51060">
    <property type="entry name" value="PARP_ALPHA_HD"/>
    <property type="match status" value="1"/>
</dbReference>
<dbReference type="SUPFAM" id="SSF57716">
    <property type="entry name" value="Glucocorticoid receptor-like (DNA-binding domain)"/>
    <property type="match status" value="1"/>
</dbReference>
<evidence type="ECO:0000256" key="6">
    <source>
        <dbReference type="ARBA" id="ARBA00022499"/>
    </source>
</evidence>
<dbReference type="InterPro" id="IPR049296">
    <property type="entry name" value="PARP1-like_PADR1_N"/>
</dbReference>
<keyword evidence="7" id="KW-0021">Allosteric enzyme</keyword>
<evidence type="ECO:0000256" key="2">
    <source>
        <dbReference type="ARBA" id="ARBA00004514"/>
    </source>
</evidence>
<evidence type="ECO:0000256" key="30">
    <source>
        <dbReference type="RuleBase" id="RU362114"/>
    </source>
</evidence>
<keyword evidence="10 30" id="KW-0808">Transferase</keyword>
<evidence type="ECO:0000256" key="1">
    <source>
        <dbReference type="ARBA" id="ARBA00004286"/>
    </source>
</evidence>
<keyword evidence="9 30" id="KW-0328">Glycosyltransferase</keyword>
<feature type="domain" description="WGR" evidence="36">
    <location>
        <begin position="400"/>
        <end position="497"/>
    </location>
</feature>
<dbReference type="InterPro" id="IPR012982">
    <property type="entry name" value="PARP1-like_PADR1_Zn_ribbon"/>
</dbReference>
<evidence type="ECO:0000259" key="35">
    <source>
        <dbReference type="PROSITE" id="PS51060"/>
    </source>
</evidence>
<keyword evidence="37" id="KW-1185">Reference proteome</keyword>
<feature type="domain" description="BRCT" evidence="33">
    <location>
        <begin position="255"/>
        <end position="330"/>
    </location>
</feature>
<dbReference type="SMART" id="SM01335">
    <property type="entry name" value="PADR1"/>
    <property type="match status" value="1"/>
</dbReference>
<comment type="catalytic activity">
    <reaction evidence="24">
        <text>L-aspartyl-[protein] + NAD(+) = 4-O-(ADP-D-ribosyl)-L-aspartyl-[protein] + nicotinamide</text>
        <dbReference type="Rhea" id="RHEA:54424"/>
        <dbReference type="Rhea" id="RHEA-COMP:9867"/>
        <dbReference type="Rhea" id="RHEA-COMP:13832"/>
        <dbReference type="ChEBI" id="CHEBI:17154"/>
        <dbReference type="ChEBI" id="CHEBI:29961"/>
        <dbReference type="ChEBI" id="CHEBI:57540"/>
        <dbReference type="ChEBI" id="CHEBI:138102"/>
    </reaction>
    <physiologicalReaction direction="left-to-right" evidence="24">
        <dbReference type="Rhea" id="RHEA:54425"/>
    </physiologicalReaction>
</comment>
<evidence type="ECO:0000256" key="5">
    <source>
        <dbReference type="ARBA" id="ARBA00022490"/>
    </source>
</evidence>
<evidence type="ECO:0000256" key="9">
    <source>
        <dbReference type="ARBA" id="ARBA00022676"/>
    </source>
</evidence>
<evidence type="ECO:0000256" key="28">
    <source>
        <dbReference type="ARBA" id="ARBA00048339"/>
    </source>
</evidence>
<keyword evidence="13" id="KW-0677">Repeat</keyword>
<comment type="catalytic activity">
    <reaction evidence="26">
        <text>NAD(+) + (ADP-D-ribosyl)n-acceptor = nicotinamide + (ADP-D-ribosyl)n+1-acceptor + H(+).</text>
        <dbReference type="EC" id="2.4.2.30"/>
    </reaction>
</comment>
<dbReference type="SUPFAM" id="SSF56399">
    <property type="entry name" value="ADP-ribosylation"/>
    <property type="match status" value="1"/>
</dbReference>
<dbReference type="InterPro" id="IPR001510">
    <property type="entry name" value="Znf_PARP"/>
</dbReference>
<dbReference type="CDD" id="cd01437">
    <property type="entry name" value="parp_like"/>
    <property type="match status" value="1"/>
</dbReference>
<gene>
    <name evidence="38" type="primary">LOC106472729</name>
</gene>
<dbReference type="Pfam" id="PF02877">
    <property type="entry name" value="PARP_reg"/>
    <property type="match status" value="1"/>
</dbReference>
<dbReference type="Gene3D" id="3.30.1740.10">
    <property type="entry name" value="Zinc finger, PARP-type"/>
    <property type="match status" value="1"/>
</dbReference>
<evidence type="ECO:0000259" key="34">
    <source>
        <dbReference type="PROSITE" id="PS51059"/>
    </source>
</evidence>
<dbReference type="Gene3D" id="3.90.228.10">
    <property type="match status" value="1"/>
</dbReference>
<dbReference type="Gene3D" id="3.40.50.10190">
    <property type="entry name" value="BRCT domain"/>
    <property type="match status" value="1"/>
</dbReference>
<evidence type="ECO:0000256" key="12">
    <source>
        <dbReference type="ARBA" id="ARBA00022723"/>
    </source>
</evidence>
<dbReference type="RefSeq" id="XP_022256983.1">
    <property type="nucleotide sequence ID" value="XM_022401275.1"/>
</dbReference>
<reference evidence="38" key="1">
    <citation type="submission" date="2025-08" db="UniProtKB">
        <authorList>
            <consortium name="RefSeq"/>
        </authorList>
    </citation>
    <scope>IDENTIFICATION</scope>
    <source>
        <tissue evidence="38">Muscle</tissue>
    </source>
</reference>
<keyword evidence="11" id="KW-0548">Nucleotidyltransferase</keyword>
<feature type="domain" description="PARP catalytic" evidence="34">
    <location>
        <begin position="646"/>
        <end position="870"/>
    </location>
</feature>
<dbReference type="EC" id="2.4.2.-" evidence="30"/>
<comment type="catalytic activity">
    <reaction evidence="29">
        <text>L-seryl-[protein] + NAD(+) = O-(ADP-D-ribosyl)-L-seryl-[protein] + nicotinamide + H(+)</text>
        <dbReference type="Rhea" id="RHEA:58232"/>
        <dbReference type="Rhea" id="RHEA-COMP:9863"/>
        <dbReference type="Rhea" id="RHEA-COMP:15091"/>
        <dbReference type="ChEBI" id="CHEBI:15378"/>
        <dbReference type="ChEBI" id="CHEBI:17154"/>
        <dbReference type="ChEBI" id="CHEBI:29999"/>
        <dbReference type="ChEBI" id="CHEBI:57540"/>
        <dbReference type="ChEBI" id="CHEBI:142556"/>
    </reaction>
    <physiologicalReaction direction="left-to-right" evidence="29">
        <dbReference type="Rhea" id="RHEA:58233"/>
    </physiologicalReaction>
</comment>
<evidence type="ECO:0000256" key="25">
    <source>
        <dbReference type="ARBA" id="ARBA00024347"/>
    </source>
</evidence>
<feature type="domain" description="PARP alpha-helical" evidence="35">
    <location>
        <begin position="520"/>
        <end position="637"/>
    </location>
</feature>
<keyword evidence="19 30" id="KW-0520">NAD</keyword>
<comment type="catalytic activity">
    <reaction evidence="28">
        <text>L-tyrosyl-[protein] + NAD(+) = O-(ADP-D-ribosyl)-L-tyrosyl-[protein] + nicotinamide + H(+)</text>
        <dbReference type="Rhea" id="RHEA:58236"/>
        <dbReference type="Rhea" id="RHEA-COMP:10136"/>
        <dbReference type="Rhea" id="RHEA-COMP:15092"/>
        <dbReference type="ChEBI" id="CHEBI:15378"/>
        <dbReference type="ChEBI" id="CHEBI:17154"/>
        <dbReference type="ChEBI" id="CHEBI:46858"/>
        <dbReference type="ChEBI" id="CHEBI:57540"/>
        <dbReference type="ChEBI" id="CHEBI:142557"/>
    </reaction>
    <physiologicalReaction direction="left-to-right" evidence="28">
        <dbReference type="Rhea" id="RHEA:58237"/>
    </physiologicalReaction>
</comment>
<evidence type="ECO:0000256" key="10">
    <source>
        <dbReference type="ARBA" id="ARBA00022679"/>
    </source>
</evidence>
<keyword evidence="17" id="KW-0391">Immunity</keyword>
<evidence type="ECO:0000259" key="32">
    <source>
        <dbReference type="PROSITE" id="PS50064"/>
    </source>
</evidence>
<evidence type="ECO:0000259" key="36">
    <source>
        <dbReference type="PROSITE" id="PS51977"/>
    </source>
</evidence>
<dbReference type="PROSITE" id="PS52007">
    <property type="entry name" value="PADR1"/>
    <property type="match status" value="1"/>
</dbReference>
<dbReference type="Pfam" id="PF05406">
    <property type="entry name" value="WGR"/>
    <property type="match status" value="1"/>
</dbReference>
<dbReference type="SMART" id="SM00773">
    <property type="entry name" value="WGR"/>
    <property type="match status" value="1"/>
</dbReference>
<dbReference type="PROSITE" id="PS51059">
    <property type="entry name" value="PARP_CATALYTIC"/>
    <property type="match status" value="1"/>
</dbReference>
<dbReference type="GeneID" id="106472729"/>
<dbReference type="SUPFAM" id="SSF47587">
    <property type="entry name" value="Domain of poly(ADP-ribose) polymerase"/>
    <property type="match status" value="1"/>
</dbReference>
<evidence type="ECO:0000256" key="26">
    <source>
        <dbReference type="ARBA" id="ARBA00033987"/>
    </source>
</evidence>
<dbReference type="Pfam" id="PF00644">
    <property type="entry name" value="PARP"/>
    <property type="match status" value="1"/>
</dbReference>
<dbReference type="Gene3D" id="2.20.25.630">
    <property type="match status" value="1"/>
</dbReference>
<name>A0ABM1TM77_LIMPO</name>
<dbReference type="PANTHER" id="PTHR10459:SF112">
    <property type="entry name" value="POLY [ADP-RIBOSE] POLYMERASE 1"/>
    <property type="match status" value="1"/>
</dbReference>
<keyword evidence="8" id="KW-0399">Innate immunity</keyword>
<dbReference type="InterPro" id="IPR036616">
    <property type="entry name" value="Poly(ADP-ribose)pol_reg_dom_sf"/>
</dbReference>
<keyword evidence="6" id="KW-1017">Isopeptide bond</keyword>
<evidence type="ECO:0000256" key="13">
    <source>
        <dbReference type="ARBA" id="ARBA00022737"/>
    </source>
</evidence>
<evidence type="ECO:0000259" key="33">
    <source>
        <dbReference type="PROSITE" id="PS50172"/>
    </source>
</evidence>
<keyword evidence="21" id="KW-0804">Transcription</keyword>
<keyword evidence="20" id="KW-0238">DNA-binding</keyword>
<dbReference type="PANTHER" id="PTHR10459">
    <property type="entry name" value="DNA LIGASE"/>
    <property type="match status" value="1"/>
</dbReference>
<evidence type="ECO:0000256" key="29">
    <source>
        <dbReference type="ARBA" id="ARBA00048575"/>
    </source>
</evidence>
<dbReference type="InterPro" id="IPR012317">
    <property type="entry name" value="Poly(ADP-ribose)pol_cat_dom"/>
</dbReference>
<dbReference type="InterPro" id="IPR004102">
    <property type="entry name" value="Poly(ADP-ribose)pol_reg_dom"/>
</dbReference>
<dbReference type="Gene3D" id="1.10.20.130">
    <property type="match status" value="1"/>
</dbReference>
<keyword evidence="12" id="KW-0479">Metal-binding</keyword>
<evidence type="ECO:0000256" key="3">
    <source>
        <dbReference type="ARBA" id="ARBA00004604"/>
    </source>
</evidence>
<dbReference type="InterPro" id="IPR001357">
    <property type="entry name" value="BRCT_dom"/>
</dbReference>
<evidence type="ECO:0000256" key="11">
    <source>
        <dbReference type="ARBA" id="ARBA00022695"/>
    </source>
</evidence>
<dbReference type="Pfam" id="PF00533">
    <property type="entry name" value="BRCT"/>
    <property type="match status" value="1"/>
</dbReference>
<evidence type="ECO:0000256" key="8">
    <source>
        <dbReference type="ARBA" id="ARBA00022588"/>
    </source>
</evidence>
<feature type="region of interest" description="Disordered" evidence="31">
    <location>
        <begin position="238"/>
        <end position="257"/>
    </location>
</feature>
<dbReference type="Pfam" id="PF08063">
    <property type="entry name" value="Zn_ribbon_PADR1"/>
    <property type="match status" value="1"/>
</dbReference>
<keyword evidence="5" id="KW-0963">Cytoplasm</keyword>
<dbReference type="PROSITE" id="PS50172">
    <property type="entry name" value="BRCT"/>
    <property type="match status" value="1"/>
</dbReference>
<dbReference type="PROSITE" id="PS50064">
    <property type="entry name" value="ZF_PARP_2"/>
    <property type="match status" value="1"/>
</dbReference>
<dbReference type="InterPro" id="IPR036420">
    <property type="entry name" value="BRCT_dom_sf"/>
</dbReference>
<comment type="subcellular location">
    <subcellularLocation>
        <location evidence="1">Chromosome</location>
    </subcellularLocation>
    <subcellularLocation>
        <location evidence="2">Cytoplasm</location>
        <location evidence="2">Cytosol</location>
    </subcellularLocation>
    <subcellularLocation>
        <location evidence="3">Nucleus</location>
        <location evidence="3">Nucleolus</location>
    </subcellularLocation>
</comment>
<evidence type="ECO:0000256" key="19">
    <source>
        <dbReference type="ARBA" id="ARBA00023027"/>
    </source>
</evidence>
<evidence type="ECO:0000256" key="20">
    <source>
        <dbReference type="ARBA" id="ARBA00023125"/>
    </source>
</evidence>
<keyword evidence="15" id="KW-0863">Zinc-finger</keyword>
<dbReference type="InterPro" id="IPR038650">
    <property type="entry name" value="PADR1_C_dom_sf"/>
</dbReference>
<evidence type="ECO:0000313" key="37">
    <source>
        <dbReference type="Proteomes" id="UP000694941"/>
    </source>
</evidence>
<dbReference type="Pfam" id="PF00645">
    <property type="entry name" value="zf-PARP"/>
    <property type="match status" value="1"/>
</dbReference>
<keyword evidence="22" id="KW-0539">Nucleus</keyword>
<proteinExistence type="inferred from homology"/>
<evidence type="ECO:0000256" key="4">
    <source>
        <dbReference type="ARBA" id="ARBA00022454"/>
    </source>
</evidence>
<feature type="region of interest" description="Disordered" evidence="31">
    <location>
        <begin position="802"/>
        <end position="824"/>
    </location>
</feature>
<comment type="similarity">
    <text evidence="25">Belongs to the ARTD/PARP family.</text>
</comment>
<organism evidence="37 38">
    <name type="scientific">Limulus polyphemus</name>
    <name type="common">Atlantic horseshoe crab</name>
    <dbReference type="NCBI Taxonomy" id="6850"/>
    <lineage>
        <taxon>Eukaryota</taxon>
        <taxon>Metazoa</taxon>
        <taxon>Ecdysozoa</taxon>
        <taxon>Arthropoda</taxon>
        <taxon>Chelicerata</taxon>
        <taxon>Merostomata</taxon>
        <taxon>Xiphosura</taxon>
        <taxon>Limulidae</taxon>
        <taxon>Limulus</taxon>
    </lineage>
</organism>
<evidence type="ECO:0000256" key="15">
    <source>
        <dbReference type="ARBA" id="ARBA00022771"/>
    </source>
</evidence>